<keyword evidence="10" id="KW-1185">Reference proteome</keyword>
<dbReference type="Proteomes" id="UP001152885">
    <property type="component" value="Unassembled WGS sequence"/>
</dbReference>
<dbReference type="CDD" id="cd17323">
    <property type="entry name" value="MFS_Tpo1_MDR_like"/>
    <property type="match status" value="1"/>
</dbReference>
<dbReference type="GO" id="GO:0022857">
    <property type="term" value="F:transmembrane transporter activity"/>
    <property type="evidence" value="ECO:0007669"/>
    <property type="project" value="InterPro"/>
</dbReference>
<feature type="transmembrane region" description="Helical" evidence="7">
    <location>
        <begin position="444"/>
        <end position="463"/>
    </location>
</feature>
<dbReference type="Pfam" id="PF07690">
    <property type="entry name" value="MFS_1"/>
    <property type="match status" value="1"/>
</dbReference>
<feature type="domain" description="Major facilitator superfamily (MFS) profile" evidence="8">
    <location>
        <begin position="150"/>
        <end position="562"/>
    </location>
</feature>
<dbReference type="SUPFAM" id="SSF103473">
    <property type="entry name" value="MFS general substrate transporter"/>
    <property type="match status" value="1"/>
</dbReference>
<reference evidence="9" key="1">
    <citation type="submission" date="2022-12" db="EMBL/GenBank/DDBJ databases">
        <authorList>
            <person name="Brejova B."/>
        </authorList>
    </citation>
    <scope>NUCLEOTIDE SEQUENCE</scope>
</reference>
<dbReference type="GO" id="GO:0005886">
    <property type="term" value="C:plasma membrane"/>
    <property type="evidence" value="ECO:0007669"/>
    <property type="project" value="TreeGrafter"/>
</dbReference>
<keyword evidence="5 7" id="KW-0472">Membrane</keyword>
<sequence length="574" mass="64111">MSNNDATLDQSTSDSIHSLDSNDFIKPENSTRQQPRPYANEALNQELNPDTEPELYANVLAYGVPENGDELTRDEASVQMSKVISRRMIGTDDILRKEQLENDEILPRVNEDSTELPPMLPNRDPYTVGYLGVNDPIHPHNYSLPRKLKSTFAYAMSALSIAMGSALFSAAQTELMKIYHINVSVAALNTSLFVLGFAAGPVIYAPLSELYGRKTFMCLAMFLYAVFSFAVATAENLQTIIICRFFAGFCGSAPVVLAAAGLSDLFNTRQRGYAITIFSIKNSALGWRWTSYFCGILGAFAFVLDIFLLDETHHPIILVKKAEMLRRKTGNWGIYAPHEELSLNLKEIVENNITRPLKLMVTESIILLVSIYNAFIYAMLYMFLTALPMIFGTRRGWSEGVQQLPYIAMLLGIFIGSFIIIFFEKRYLRAMDANGGKPQPEVRLSPVMVGGFIFVIGIFLMAWSGDYPAVHWIVPCIGACFVGCGLISIFLPTMNYIIDSYLYIAASALAANTFIRSGLAAVMPLFSYQMFHNLTIKWAGTLVALLATLLLPMPFFFYKYGKGLRQRSKYSYKG</sequence>
<dbReference type="InterPro" id="IPR036259">
    <property type="entry name" value="MFS_trans_sf"/>
</dbReference>
<dbReference type="FunFam" id="1.20.1250.20:FF:000011">
    <property type="entry name" value="MFS multidrug transporter, putative"/>
    <property type="match status" value="1"/>
</dbReference>
<keyword evidence="2" id="KW-0813">Transport</keyword>
<feature type="transmembrane region" description="Helical" evidence="7">
    <location>
        <begin position="289"/>
        <end position="309"/>
    </location>
</feature>
<accession>A0A9W4TTE5</accession>
<dbReference type="PROSITE" id="PS50850">
    <property type="entry name" value="MFS"/>
    <property type="match status" value="1"/>
</dbReference>
<feature type="transmembrane region" description="Helical" evidence="7">
    <location>
        <begin position="183"/>
        <end position="204"/>
    </location>
</feature>
<evidence type="ECO:0000256" key="6">
    <source>
        <dbReference type="SAM" id="MobiDB-lite"/>
    </source>
</evidence>
<keyword evidence="4 7" id="KW-1133">Transmembrane helix</keyword>
<evidence type="ECO:0000256" key="3">
    <source>
        <dbReference type="ARBA" id="ARBA00022692"/>
    </source>
</evidence>
<dbReference type="InterPro" id="IPR020846">
    <property type="entry name" value="MFS_dom"/>
</dbReference>
<dbReference type="InterPro" id="IPR011701">
    <property type="entry name" value="MFS"/>
</dbReference>
<feature type="transmembrane region" description="Helical" evidence="7">
    <location>
        <begin position="404"/>
        <end position="423"/>
    </location>
</feature>
<dbReference type="PANTHER" id="PTHR23502:SF31">
    <property type="entry name" value="POLYAMINE TRANSPORTER 1"/>
    <property type="match status" value="1"/>
</dbReference>
<feature type="transmembrane region" description="Helical" evidence="7">
    <location>
        <begin position="241"/>
        <end position="262"/>
    </location>
</feature>
<comment type="subcellular location">
    <subcellularLocation>
        <location evidence="1">Membrane</location>
        <topology evidence="1">Multi-pass membrane protein</topology>
    </subcellularLocation>
</comment>
<dbReference type="OrthoDB" id="9986881at2759"/>
<evidence type="ECO:0000313" key="9">
    <source>
        <dbReference type="EMBL" id="CAI5756772.1"/>
    </source>
</evidence>
<organism evidence="9 10">
    <name type="scientific">Candida verbasci</name>
    <dbReference type="NCBI Taxonomy" id="1227364"/>
    <lineage>
        <taxon>Eukaryota</taxon>
        <taxon>Fungi</taxon>
        <taxon>Dikarya</taxon>
        <taxon>Ascomycota</taxon>
        <taxon>Saccharomycotina</taxon>
        <taxon>Pichiomycetes</taxon>
        <taxon>Debaryomycetaceae</taxon>
        <taxon>Candida/Lodderomyces clade</taxon>
        <taxon>Candida</taxon>
    </lineage>
</organism>
<evidence type="ECO:0000256" key="1">
    <source>
        <dbReference type="ARBA" id="ARBA00004141"/>
    </source>
</evidence>
<dbReference type="Gene3D" id="1.20.1250.20">
    <property type="entry name" value="MFS general substrate transporter like domains"/>
    <property type="match status" value="1"/>
</dbReference>
<feature type="compositionally biased region" description="Polar residues" evidence="6">
    <location>
        <begin position="1"/>
        <end position="21"/>
    </location>
</feature>
<comment type="caution">
    <text evidence="9">The sequence shown here is derived from an EMBL/GenBank/DDBJ whole genome shotgun (WGS) entry which is preliminary data.</text>
</comment>
<protein>
    <recommendedName>
        <fullName evidence="8">Major facilitator superfamily (MFS) profile domain-containing protein</fullName>
    </recommendedName>
</protein>
<dbReference type="EMBL" id="CANTUO010000001">
    <property type="protein sequence ID" value="CAI5756772.1"/>
    <property type="molecule type" value="Genomic_DNA"/>
</dbReference>
<dbReference type="AlphaFoldDB" id="A0A9W4TTE5"/>
<evidence type="ECO:0000259" key="8">
    <source>
        <dbReference type="PROSITE" id="PS50850"/>
    </source>
</evidence>
<feature type="transmembrane region" description="Helical" evidence="7">
    <location>
        <begin position="365"/>
        <end position="384"/>
    </location>
</feature>
<evidence type="ECO:0000256" key="2">
    <source>
        <dbReference type="ARBA" id="ARBA00022448"/>
    </source>
</evidence>
<feature type="transmembrane region" description="Helical" evidence="7">
    <location>
        <begin position="469"/>
        <end position="491"/>
    </location>
</feature>
<feature type="transmembrane region" description="Helical" evidence="7">
    <location>
        <begin position="152"/>
        <end position="171"/>
    </location>
</feature>
<feature type="region of interest" description="Disordered" evidence="6">
    <location>
        <begin position="1"/>
        <end position="36"/>
    </location>
</feature>
<dbReference type="PANTHER" id="PTHR23502">
    <property type="entry name" value="MAJOR FACILITATOR SUPERFAMILY"/>
    <property type="match status" value="1"/>
</dbReference>
<feature type="transmembrane region" description="Helical" evidence="7">
    <location>
        <begin position="503"/>
        <end position="526"/>
    </location>
</feature>
<feature type="transmembrane region" description="Helical" evidence="7">
    <location>
        <begin position="538"/>
        <end position="558"/>
    </location>
</feature>
<evidence type="ECO:0000256" key="4">
    <source>
        <dbReference type="ARBA" id="ARBA00022989"/>
    </source>
</evidence>
<feature type="transmembrane region" description="Helical" evidence="7">
    <location>
        <begin position="216"/>
        <end position="234"/>
    </location>
</feature>
<name>A0A9W4TTE5_9ASCO</name>
<proteinExistence type="predicted"/>
<evidence type="ECO:0000313" key="10">
    <source>
        <dbReference type="Proteomes" id="UP001152885"/>
    </source>
</evidence>
<evidence type="ECO:0000256" key="7">
    <source>
        <dbReference type="SAM" id="Phobius"/>
    </source>
</evidence>
<keyword evidence="3 7" id="KW-0812">Transmembrane</keyword>
<gene>
    <name evidence="9" type="ORF">CANVERA_P1291</name>
</gene>
<evidence type="ECO:0000256" key="5">
    <source>
        <dbReference type="ARBA" id="ARBA00023136"/>
    </source>
</evidence>